<feature type="region of interest" description="Disordered" evidence="14">
    <location>
        <begin position="1"/>
        <end position="40"/>
    </location>
</feature>
<dbReference type="SUPFAM" id="SSF52833">
    <property type="entry name" value="Thioredoxin-like"/>
    <property type="match status" value="1"/>
</dbReference>
<dbReference type="PANTHER" id="PTHR42801:SF23">
    <property type="entry name" value="PEROXIREDOXIN DOT5"/>
    <property type="match status" value="1"/>
</dbReference>
<evidence type="ECO:0000256" key="1">
    <source>
        <dbReference type="ARBA" id="ARBA00004123"/>
    </source>
</evidence>
<dbReference type="EC" id="1.11.1.24" evidence="3"/>
<keyword evidence="9" id="KW-0676">Redox-active center</keyword>
<dbReference type="FunFam" id="3.40.30.10:FF:000157">
    <property type="entry name" value="DOT5p Nuclear thiol peroxidase"/>
    <property type="match status" value="1"/>
</dbReference>
<dbReference type="EMBL" id="CANTUO010000001">
    <property type="protein sequence ID" value="CAI5756947.1"/>
    <property type="molecule type" value="Genomic_DNA"/>
</dbReference>
<dbReference type="GO" id="GO:0005737">
    <property type="term" value="C:cytoplasm"/>
    <property type="evidence" value="ECO:0007669"/>
    <property type="project" value="TreeGrafter"/>
</dbReference>
<keyword evidence="17" id="KW-1185">Reference proteome</keyword>
<sequence>MPLRRSARVSSKTDNPTQEPPTKKAKTEETQEEVDIEKVSSELEIGDSLPNIELKNQNDESIKISDVVKDHKYVVIFAYPKASTSGCTKQAIGFNNNIDFFDDKNTIVFGISPDSPKGQKSFADKYGFKYDLLSDPKKELISILGAKKKPNGIIRSHFIFVSGKLVDKSVNVKPDDSYNNAKKEIEKLEAGDNDKDVKEEKDNGEQEDVEKKEKNGDNVKEAKENEDSENKSDRNHSEKAANDDKEAKGTTDAKGEGEASSKIKEAEDREADNNFEPANGDEPAE</sequence>
<evidence type="ECO:0000256" key="6">
    <source>
        <dbReference type="ARBA" id="ARBA00023002"/>
    </source>
</evidence>
<evidence type="ECO:0000256" key="12">
    <source>
        <dbReference type="ARBA" id="ARBA00049091"/>
    </source>
</evidence>
<comment type="subcellular location">
    <subcellularLocation>
        <location evidence="1">Nucleus</location>
    </subcellularLocation>
</comment>
<dbReference type="InterPro" id="IPR013766">
    <property type="entry name" value="Thioredoxin_domain"/>
</dbReference>
<comment type="catalytic activity">
    <reaction evidence="12">
        <text>a hydroperoxide + [thioredoxin]-dithiol = an alcohol + [thioredoxin]-disulfide + H2O</text>
        <dbReference type="Rhea" id="RHEA:62620"/>
        <dbReference type="Rhea" id="RHEA-COMP:10698"/>
        <dbReference type="Rhea" id="RHEA-COMP:10700"/>
        <dbReference type="ChEBI" id="CHEBI:15377"/>
        <dbReference type="ChEBI" id="CHEBI:29950"/>
        <dbReference type="ChEBI" id="CHEBI:30879"/>
        <dbReference type="ChEBI" id="CHEBI:35924"/>
        <dbReference type="ChEBI" id="CHEBI:50058"/>
        <dbReference type="EC" id="1.11.1.24"/>
    </reaction>
</comment>
<keyword evidence="6" id="KW-0560">Oxidoreductase</keyword>
<name>A0A9W4TV60_9ASCO</name>
<feature type="domain" description="Thioredoxin" evidence="15">
    <location>
        <begin position="43"/>
        <end position="190"/>
    </location>
</feature>
<organism evidence="16 17">
    <name type="scientific">Candida verbasci</name>
    <dbReference type="NCBI Taxonomy" id="1227364"/>
    <lineage>
        <taxon>Eukaryota</taxon>
        <taxon>Fungi</taxon>
        <taxon>Dikarya</taxon>
        <taxon>Ascomycota</taxon>
        <taxon>Saccharomycotina</taxon>
        <taxon>Pichiomycetes</taxon>
        <taxon>Debaryomycetaceae</taxon>
        <taxon>Candida/Lodderomyces clade</taxon>
        <taxon>Candida</taxon>
    </lineage>
</organism>
<dbReference type="GO" id="GO:0005634">
    <property type="term" value="C:nucleus"/>
    <property type="evidence" value="ECO:0007669"/>
    <property type="project" value="UniProtKB-SubCell"/>
</dbReference>
<reference evidence="16" key="1">
    <citation type="submission" date="2022-12" db="EMBL/GenBank/DDBJ databases">
        <authorList>
            <person name="Brejova B."/>
        </authorList>
    </citation>
    <scope>NUCLEOTIDE SEQUENCE</scope>
</reference>
<dbReference type="Pfam" id="PF00578">
    <property type="entry name" value="AhpC-TSA"/>
    <property type="match status" value="1"/>
</dbReference>
<dbReference type="CDD" id="cd03017">
    <property type="entry name" value="PRX_BCP"/>
    <property type="match status" value="1"/>
</dbReference>
<evidence type="ECO:0000313" key="16">
    <source>
        <dbReference type="EMBL" id="CAI5756947.1"/>
    </source>
</evidence>
<dbReference type="InterPro" id="IPR000866">
    <property type="entry name" value="AhpC/TSA"/>
</dbReference>
<keyword evidence="8" id="KW-0539">Nucleus</keyword>
<keyword evidence="7" id="KW-1015">Disulfide bond</keyword>
<dbReference type="Gene3D" id="3.40.30.10">
    <property type="entry name" value="Glutaredoxin"/>
    <property type="match status" value="1"/>
</dbReference>
<evidence type="ECO:0000256" key="13">
    <source>
        <dbReference type="ARBA" id="ARBA00077538"/>
    </source>
</evidence>
<evidence type="ECO:0000313" key="17">
    <source>
        <dbReference type="Proteomes" id="UP001152885"/>
    </source>
</evidence>
<evidence type="ECO:0000256" key="7">
    <source>
        <dbReference type="ARBA" id="ARBA00023157"/>
    </source>
</evidence>
<proteinExistence type="inferred from homology"/>
<comment type="similarity">
    <text evidence="11">Belongs to the peroxiredoxin family. BCP/PrxQ subfamily.</text>
</comment>
<evidence type="ECO:0000256" key="2">
    <source>
        <dbReference type="ARBA" id="ARBA00011245"/>
    </source>
</evidence>
<protein>
    <recommendedName>
        <fullName evidence="3">thioredoxin-dependent peroxiredoxin</fullName>
        <ecNumber evidence="3">1.11.1.24</ecNumber>
    </recommendedName>
    <alternativeName>
        <fullName evidence="13">Nuclear thiol peroxidase</fullName>
    </alternativeName>
    <alternativeName>
        <fullName evidence="10">Thioredoxin peroxidase</fullName>
    </alternativeName>
</protein>
<comment type="caution">
    <text evidence="16">The sequence shown here is derived from an EMBL/GenBank/DDBJ whole genome shotgun (WGS) entry which is preliminary data.</text>
</comment>
<dbReference type="InterPro" id="IPR036249">
    <property type="entry name" value="Thioredoxin-like_sf"/>
</dbReference>
<dbReference type="OrthoDB" id="338622at2759"/>
<keyword evidence="4" id="KW-0575">Peroxidase</keyword>
<dbReference type="Proteomes" id="UP001152885">
    <property type="component" value="Unassembled WGS sequence"/>
</dbReference>
<dbReference type="InterPro" id="IPR050924">
    <property type="entry name" value="Peroxiredoxin_BCP/PrxQ"/>
</dbReference>
<feature type="compositionally biased region" description="Basic and acidic residues" evidence="14">
    <location>
        <begin position="183"/>
        <end position="267"/>
    </location>
</feature>
<comment type="subunit">
    <text evidence="2">Monomer.</text>
</comment>
<keyword evidence="5" id="KW-0049">Antioxidant</keyword>
<evidence type="ECO:0000256" key="5">
    <source>
        <dbReference type="ARBA" id="ARBA00022862"/>
    </source>
</evidence>
<evidence type="ECO:0000259" key="15">
    <source>
        <dbReference type="PROSITE" id="PS51352"/>
    </source>
</evidence>
<dbReference type="GO" id="GO:0045454">
    <property type="term" value="P:cell redox homeostasis"/>
    <property type="evidence" value="ECO:0007669"/>
    <property type="project" value="TreeGrafter"/>
</dbReference>
<evidence type="ECO:0000256" key="9">
    <source>
        <dbReference type="ARBA" id="ARBA00023284"/>
    </source>
</evidence>
<evidence type="ECO:0000256" key="11">
    <source>
        <dbReference type="ARBA" id="ARBA00038489"/>
    </source>
</evidence>
<gene>
    <name evidence="16" type="ORF">CANVERA_P1464</name>
</gene>
<dbReference type="AlphaFoldDB" id="A0A9W4TV60"/>
<evidence type="ECO:0000256" key="14">
    <source>
        <dbReference type="SAM" id="MobiDB-lite"/>
    </source>
</evidence>
<accession>A0A9W4TV60</accession>
<evidence type="ECO:0000256" key="8">
    <source>
        <dbReference type="ARBA" id="ARBA00023242"/>
    </source>
</evidence>
<dbReference type="PANTHER" id="PTHR42801">
    <property type="entry name" value="THIOREDOXIN-DEPENDENT PEROXIDE REDUCTASE"/>
    <property type="match status" value="1"/>
</dbReference>
<evidence type="ECO:0000256" key="10">
    <source>
        <dbReference type="ARBA" id="ARBA00032824"/>
    </source>
</evidence>
<dbReference type="GO" id="GO:0034599">
    <property type="term" value="P:cellular response to oxidative stress"/>
    <property type="evidence" value="ECO:0007669"/>
    <property type="project" value="UniProtKB-ARBA"/>
</dbReference>
<dbReference type="GO" id="GO:0008379">
    <property type="term" value="F:thioredoxin peroxidase activity"/>
    <property type="evidence" value="ECO:0007669"/>
    <property type="project" value="TreeGrafter"/>
</dbReference>
<dbReference type="PROSITE" id="PS51352">
    <property type="entry name" value="THIOREDOXIN_2"/>
    <property type="match status" value="1"/>
</dbReference>
<evidence type="ECO:0000256" key="3">
    <source>
        <dbReference type="ARBA" id="ARBA00013017"/>
    </source>
</evidence>
<feature type="region of interest" description="Disordered" evidence="14">
    <location>
        <begin position="183"/>
        <end position="285"/>
    </location>
</feature>
<evidence type="ECO:0000256" key="4">
    <source>
        <dbReference type="ARBA" id="ARBA00022559"/>
    </source>
</evidence>